<evidence type="ECO:0000256" key="8">
    <source>
        <dbReference type="ARBA" id="ARBA00023012"/>
    </source>
</evidence>
<dbReference type="SUPFAM" id="SSF55874">
    <property type="entry name" value="ATPase domain of HSP90 chaperone/DNA topoisomerase II/histidine kinase"/>
    <property type="match status" value="1"/>
</dbReference>
<feature type="domain" description="Response regulatory" evidence="13">
    <location>
        <begin position="6"/>
        <end position="121"/>
    </location>
</feature>
<dbReference type="InterPro" id="IPR036890">
    <property type="entry name" value="HATPase_C_sf"/>
</dbReference>
<comment type="catalytic activity">
    <reaction evidence="1">
        <text>ATP + protein L-histidine = ADP + protein N-phospho-L-histidine.</text>
        <dbReference type="EC" id="2.7.13.3"/>
    </reaction>
</comment>
<dbReference type="GO" id="GO:0009927">
    <property type="term" value="F:histidine phosphotransfer kinase activity"/>
    <property type="evidence" value="ECO:0007669"/>
    <property type="project" value="TreeGrafter"/>
</dbReference>
<dbReference type="InterPro" id="IPR011006">
    <property type="entry name" value="CheY-like_superfamily"/>
</dbReference>
<name>A0A9X1N9Y5_9ACTN</name>
<evidence type="ECO:0000256" key="4">
    <source>
        <dbReference type="ARBA" id="ARBA00012438"/>
    </source>
</evidence>
<protein>
    <recommendedName>
        <fullName evidence="4">histidine kinase</fullName>
        <ecNumber evidence="4">2.7.13.3</ecNumber>
    </recommendedName>
</protein>
<dbReference type="InterPro" id="IPR000700">
    <property type="entry name" value="PAS-assoc_C"/>
</dbReference>
<dbReference type="FunFam" id="3.30.565.10:FF:000006">
    <property type="entry name" value="Sensor histidine kinase WalK"/>
    <property type="match status" value="1"/>
</dbReference>
<comment type="caution">
    <text evidence="15">The sequence shown here is derived from an EMBL/GenBank/DDBJ whole genome shotgun (WGS) entry which is preliminary data.</text>
</comment>
<dbReference type="InterPro" id="IPR035965">
    <property type="entry name" value="PAS-like_dom_sf"/>
</dbReference>
<evidence type="ECO:0000259" key="12">
    <source>
        <dbReference type="PROSITE" id="PS50109"/>
    </source>
</evidence>
<dbReference type="InterPro" id="IPR013656">
    <property type="entry name" value="PAS_4"/>
</dbReference>
<evidence type="ECO:0000256" key="2">
    <source>
        <dbReference type="ARBA" id="ARBA00001968"/>
    </source>
</evidence>
<keyword evidence="15" id="KW-0547">Nucleotide-binding</keyword>
<evidence type="ECO:0000256" key="9">
    <source>
        <dbReference type="ARBA" id="ARBA00023136"/>
    </source>
</evidence>
<organism evidence="15 16">
    <name type="scientific">Kineosporia babensis</name>
    <dbReference type="NCBI Taxonomy" id="499548"/>
    <lineage>
        <taxon>Bacteria</taxon>
        <taxon>Bacillati</taxon>
        <taxon>Actinomycetota</taxon>
        <taxon>Actinomycetes</taxon>
        <taxon>Kineosporiales</taxon>
        <taxon>Kineosporiaceae</taxon>
        <taxon>Kineosporia</taxon>
    </lineage>
</organism>
<proteinExistence type="predicted"/>
<evidence type="ECO:0000259" key="14">
    <source>
        <dbReference type="PROSITE" id="PS50113"/>
    </source>
</evidence>
<dbReference type="SMART" id="SM00388">
    <property type="entry name" value="HisKA"/>
    <property type="match status" value="1"/>
</dbReference>
<keyword evidence="9" id="KW-0472">Membrane</keyword>
<dbReference type="PANTHER" id="PTHR43047">
    <property type="entry name" value="TWO-COMPONENT HISTIDINE PROTEIN KINASE"/>
    <property type="match status" value="1"/>
</dbReference>
<gene>
    <name evidence="15" type="ORF">LR394_00835</name>
</gene>
<dbReference type="Gene3D" id="1.10.287.130">
    <property type="match status" value="1"/>
</dbReference>
<dbReference type="SUPFAM" id="SSF52172">
    <property type="entry name" value="CheY-like"/>
    <property type="match status" value="1"/>
</dbReference>
<evidence type="ECO:0000313" key="15">
    <source>
        <dbReference type="EMBL" id="MCD5309426.1"/>
    </source>
</evidence>
<feature type="coiled-coil region" evidence="11">
    <location>
        <begin position="115"/>
        <end position="142"/>
    </location>
</feature>
<dbReference type="Proteomes" id="UP001138997">
    <property type="component" value="Unassembled WGS sequence"/>
</dbReference>
<dbReference type="SMART" id="SM00448">
    <property type="entry name" value="REC"/>
    <property type="match status" value="1"/>
</dbReference>
<dbReference type="CDD" id="cd00082">
    <property type="entry name" value="HisKA"/>
    <property type="match status" value="1"/>
</dbReference>
<dbReference type="InterPro" id="IPR000014">
    <property type="entry name" value="PAS"/>
</dbReference>
<dbReference type="NCBIfam" id="TIGR00229">
    <property type="entry name" value="sensory_box"/>
    <property type="match status" value="1"/>
</dbReference>
<dbReference type="Pfam" id="PF00512">
    <property type="entry name" value="HisKA"/>
    <property type="match status" value="1"/>
</dbReference>
<dbReference type="EMBL" id="JAJOMB010000001">
    <property type="protein sequence ID" value="MCD5309426.1"/>
    <property type="molecule type" value="Genomic_DNA"/>
</dbReference>
<keyword evidence="7" id="KW-0418">Kinase</keyword>
<dbReference type="GO" id="GO:0005886">
    <property type="term" value="C:plasma membrane"/>
    <property type="evidence" value="ECO:0007669"/>
    <property type="project" value="UniProtKB-SubCell"/>
</dbReference>
<dbReference type="Gene3D" id="3.30.565.10">
    <property type="entry name" value="Histidine kinase-like ATPase, C-terminal domain"/>
    <property type="match status" value="1"/>
</dbReference>
<keyword evidence="6" id="KW-0808">Transferase</keyword>
<dbReference type="Gene3D" id="3.40.50.2300">
    <property type="match status" value="1"/>
</dbReference>
<dbReference type="SMART" id="SM00387">
    <property type="entry name" value="HATPase_c"/>
    <property type="match status" value="1"/>
</dbReference>
<keyword evidence="16" id="KW-1185">Reference proteome</keyword>
<evidence type="ECO:0000256" key="5">
    <source>
        <dbReference type="ARBA" id="ARBA00022553"/>
    </source>
</evidence>
<dbReference type="PRINTS" id="PR00344">
    <property type="entry name" value="BCTRLSENSOR"/>
</dbReference>
<evidence type="ECO:0000256" key="11">
    <source>
        <dbReference type="SAM" id="Coils"/>
    </source>
</evidence>
<dbReference type="PROSITE" id="PS50109">
    <property type="entry name" value="HIS_KIN"/>
    <property type="match status" value="1"/>
</dbReference>
<dbReference type="InterPro" id="IPR003661">
    <property type="entry name" value="HisK_dim/P_dom"/>
</dbReference>
<dbReference type="InterPro" id="IPR001789">
    <property type="entry name" value="Sig_transdc_resp-reg_receiver"/>
</dbReference>
<dbReference type="InterPro" id="IPR003594">
    <property type="entry name" value="HATPase_dom"/>
</dbReference>
<evidence type="ECO:0000313" key="16">
    <source>
        <dbReference type="Proteomes" id="UP001138997"/>
    </source>
</evidence>
<evidence type="ECO:0000256" key="6">
    <source>
        <dbReference type="ARBA" id="ARBA00022679"/>
    </source>
</evidence>
<dbReference type="PROSITE" id="PS50113">
    <property type="entry name" value="PAC"/>
    <property type="match status" value="1"/>
</dbReference>
<dbReference type="Pfam" id="PF00072">
    <property type="entry name" value="Response_reg"/>
    <property type="match status" value="1"/>
</dbReference>
<dbReference type="PROSITE" id="PS50110">
    <property type="entry name" value="RESPONSE_REGULATORY"/>
    <property type="match status" value="1"/>
</dbReference>
<comment type="subcellular location">
    <subcellularLocation>
        <location evidence="3">Cell membrane</location>
    </subcellularLocation>
</comment>
<dbReference type="SUPFAM" id="SSF55785">
    <property type="entry name" value="PYP-like sensor domain (PAS domain)"/>
    <property type="match status" value="1"/>
</dbReference>
<keyword evidence="15" id="KW-0067">ATP-binding</keyword>
<keyword evidence="11" id="KW-0175">Coiled coil</keyword>
<dbReference type="InterPro" id="IPR004358">
    <property type="entry name" value="Sig_transdc_His_kin-like_C"/>
</dbReference>
<dbReference type="AlphaFoldDB" id="A0A9X1N9Y5"/>
<feature type="domain" description="Histidine kinase" evidence="12">
    <location>
        <begin position="295"/>
        <end position="523"/>
    </location>
</feature>
<comment type="cofactor">
    <cofactor evidence="2">
        <name>a divalent metal cation</name>
        <dbReference type="ChEBI" id="CHEBI:60240"/>
    </cofactor>
</comment>
<keyword evidence="8" id="KW-0902">Two-component regulatory system</keyword>
<accession>A0A9X1N9Y5</accession>
<dbReference type="GO" id="GO:0005524">
    <property type="term" value="F:ATP binding"/>
    <property type="evidence" value="ECO:0007669"/>
    <property type="project" value="UniProtKB-KW"/>
</dbReference>
<sequence length="523" mass="56815">MSRSFRLLIIEDQPADAELMVAELVRSGFGPDWTRVDTMDTMLAALDPPPGVILCDYSLPGLDAPTVLAQLHEMHLEVPVIVVSGQMDEETCVKSLRLGAVDYLLKDRLARLGPAVEHALAIRRLTAEKREAQRRERETSAILAGLVNHSPAAISVKAVDGRYLLANGEFERLCGLAPNTLAGKIDAEIFPAEKARQMTELDARCLHTSIVVEREEEFHGPDGARSLLCVRYPISDSGGEIFGIGAIYTEITRQKRVESDLRAARADIMSRAEKLAAGNNQLREMDRMKTDFVAAVSHELRNPLTSVRGYVEMLRDGEQDPELSHRFLDIIDRNTASVLSLVEDLLVLSRMESGHAGSGQFRAISFPDLVEAAVATVAPEARQAGLTLQVRLGERLPTVLGDASQLERVLINLLSNAVKFSPPPTGNRPLGGRADVITLEVSAMAAGVRLEVRDHGIGIPQAEQARLFTRFFRSSSATDRGIPGTGLGLAVVKGVVDAHRGTIRVDSAPGRGTTMTVDLPAQR</sequence>
<dbReference type="Gene3D" id="3.30.450.20">
    <property type="entry name" value="PAS domain"/>
    <property type="match status" value="1"/>
</dbReference>
<evidence type="ECO:0000256" key="10">
    <source>
        <dbReference type="PROSITE-ProRule" id="PRU00169"/>
    </source>
</evidence>
<reference evidence="15" key="1">
    <citation type="submission" date="2021-11" db="EMBL/GenBank/DDBJ databases">
        <title>Streptomyces corallinus and Kineosporia corallina sp. nov., two new coral-derived marine actinobacteria.</title>
        <authorList>
            <person name="Buangrab K."/>
            <person name="Sutthacheep M."/>
            <person name="Yeemin T."/>
            <person name="Harunari E."/>
            <person name="Igarashi Y."/>
            <person name="Sripreechasak P."/>
            <person name="Kanchanasin P."/>
            <person name="Tanasupawat S."/>
            <person name="Phongsopitanun W."/>
        </authorList>
    </citation>
    <scope>NUCLEOTIDE SEQUENCE</scope>
    <source>
        <strain evidence="15">JCM 31032</strain>
    </source>
</reference>
<dbReference type="Pfam" id="PF02518">
    <property type="entry name" value="HATPase_c"/>
    <property type="match status" value="1"/>
</dbReference>
<dbReference type="SUPFAM" id="SSF47384">
    <property type="entry name" value="Homodimeric domain of signal transducing histidine kinase"/>
    <property type="match status" value="1"/>
</dbReference>
<dbReference type="PANTHER" id="PTHR43047:SF72">
    <property type="entry name" value="OSMOSENSING HISTIDINE PROTEIN KINASE SLN1"/>
    <property type="match status" value="1"/>
</dbReference>
<evidence type="ECO:0000256" key="1">
    <source>
        <dbReference type="ARBA" id="ARBA00000085"/>
    </source>
</evidence>
<evidence type="ECO:0000259" key="13">
    <source>
        <dbReference type="PROSITE" id="PS50110"/>
    </source>
</evidence>
<evidence type="ECO:0000256" key="7">
    <source>
        <dbReference type="ARBA" id="ARBA00022777"/>
    </source>
</evidence>
<feature type="domain" description="PAC" evidence="14">
    <location>
        <begin position="212"/>
        <end position="263"/>
    </location>
</feature>
<dbReference type="InterPro" id="IPR036097">
    <property type="entry name" value="HisK_dim/P_sf"/>
</dbReference>
<feature type="modified residue" description="4-aspartylphosphate" evidence="10">
    <location>
        <position position="56"/>
    </location>
</feature>
<dbReference type="InterPro" id="IPR005467">
    <property type="entry name" value="His_kinase_dom"/>
</dbReference>
<evidence type="ECO:0000256" key="3">
    <source>
        <dbReference type="ARBA" id="ARBA00004236"/>
    </source>
</evidence>
<dbReference type="EC" id="2.7.13.3" evidence="4"/>
<dbReference type="GO" id="GO:0000155">
    <property type="term" value="F:phosphorelay sensor kinase activity"/>
    <property type="evidence" value="ECO:0007669"/>
    <property type="project" value="InterPro"/>
</dbReference>
<dbReference type="RefSeq" id="WP_231438353.1">
    <property type="nucleotide sequence ID" value="NZ_JAJOMB010000001.1"/>
</dbReference>
<dbReference type="GO" id="GO:0005509">
    <property type="term" value="F:calcium ion binding"/>
    <property type="evidence" value="ECO:0007669"/>
    <property type="project" value="UniProtKB-ARBA"/>
</dbReference>
<dbReference type="FunFam" id="1.10.287.130:FF:000001">
    <property type="entry name" value="Two-component sensor histidine kinase"/>
    <property type="match status" value="1"/>
</dbReference>
<dbReference type="CDD" id="cd00130">
    <property type="entry name" value="PAS"/>
    <property type="match status" value="1"/>
</dbReference>
<dbReference type="Pfam" id="PF08448">
    <property type="entry name" value="PAS_4"/>
    <property type="match status" value="1"/>
</dbReference>
<dbReference type="CDD" id="cd00156">
    <property type="entry name" value="REC"/>
    <property type="match status" value="1"/>
</dbReference>
<keyword evidence="5 10" id="KW-0597">Phosphoprotein</keyword>